<accession>A0A7Z7YTA8</accession>
<proteinExistence type="predicted"/>
<feature type="non-terminal residue" evidence="1">
    <location>
        <position position="80"/>
    </location>
</feature>
<gene>
    <name evidence="1" type="ORF">EQ811_12990</name>
</gene>
<evidence type="ECO:0000313" key="2">
    <source>
        <dbReference type="Proteomes" id="UP000291949"/>
    </source>
</evidence>
<protein>
    <submittedName>
        <fullName evidence="1">Sulfite reductase [NADPH] flavoprotein alpha-component</fullName>
    </submittedName>
</protein>
<dbReference type="AlphaFoldDB" id="A0A7Z7YTA8"/>
<reference evidence="1 2" key="1">
    <citation type="journal article" date="2019" name="Sci. Transl. Med.">
        <title>Quorum sensing between bacterial species on the skin protects against epidermal injury in atopic dermatitis.</title>
        <authorList>
            <person name="Williams M.R."/>
        </authorList>
    </citation>
    <scope>NUCLEOTIDE SEQUENCE [LARGE SCALE GENOMIC DNA]</scope>
    <source>
        <strain evidence="1 2">H8</strain>
    </source>
</reference>
<evidence type="ECO:0000313" key="1">
    <source>
        <dbReference type="EMBL" id="TBW74249.1"/>
    </source>
</evidence>
<dbReference type="EMBL" id="SCHC01000118">
    <property type="protein sequence ID" value="TBW74249.1"/>
    <property type="molecule type" value="Genomic_DNA"/>
</dbReference>
<sequence length="80" mass="8967">MNLSVTNSPFTEGQAKQINELLHTLSPNQQVWLSGYLMANQQSNTSTDSVEQHNLDDNTEAMLHEKEPSVEPEARTITIL</sequence>
<comment type="caution">
    <text evidence="1">The sequence shown here is derived from an EMBL/GenBank/DDBJ whole genome shotgun (WGS) entry which is preliminary data.</text>
</comment>
<organism evidence="1 2">
    <name type="scientific">Staphylococcus capitis</name>
    <dbReference type="NCBI Taxonomy" id="29388"/>
    <lineage>
        <taxon>Bacteria</taxon>
        <taxon>Bacillati</taxon>
        <taxon>Bacillota</taxon>
        <taxon>Bacilli</taxon>
        <taxon>Bacillales</taxon>
        <taxon>Staphylococcaceae</taxon>
        <taxon>Staphylococcus</taxon>
    </lineage>
</organism>
<dbReference type="Proteomes" id="UP000291949">
    <property type="component" value="Unassembled WGS sequence"/>
</dbReference>
<name>A0A7Z7YTA8_STACP</name>